<reference evidence="19 20" key="1">
    <citation type="submission" date="2019-10" db="EMBL/GenBank/DDBJ databases">
        <title>Rubrobacter sp nov SCSIO 52090 isolated from a deep-sea sediment in the South China Sea.</title>
        <authorList>
            <person name="Chen R.W."/>
        </authorList>
    </citation>
    <scope>NUCLEOTIDE SEQUENCE [LARGE SCALE GENOMIC DNA]</scope>
    <source>
        <strain evidence="19 20">SCSIO 52909</strain>
    </source>
</reference>
<keyword evidence="9 15" id="KW-0547">Nucleotide-binding</keyword>
<dbReference type="Pfam" id="PF02896">
    <property type="entry name" value="PEP-utilizers_C"/>
    <property type="match status" value="1"/>
</dbReference>
<protein>
    <recommendedName>
        <fullName evidence="6 15">Phosphoenolpyruvate synthase</fullName>
        <shortName evidence="15">PEP synthase</shortName>
        <ecNumber evidence="5 15">2.7.9.2</ecNumber>
    </recommendedName>
    <alternativeName>
        <fullName evidence="13 15">Pyruvate, water dikinase</fullName>
    </alternativeName>
</protein>
<evidence type="ECO:0000256" key="2">
    <source>
        <dbReference type="ARBA" id="ARBA00002988"/>
    </source>
</evidence>
<evidence type="ECO:0000256" key="6">
    <source>
        <dbReference type="ARBA" id="ARBA00021623"/>
    </source>
</evidence>
<dbReference type="KEGG" id="rub:GBA63_20450"/>
<name>A0A6G8QEC3_9ACTN</name>
<dbReference type="EMBL" id="CP045119">
    <property type="protein sequence ID" value="QIN84751.1"/>
    <property type="molecule type" value="Genomic_DNA"/>
</dbReference>
<keyword evidence="20" id="KW-1185">Reference proteome</keyword>
<dbReference type="InterPro" id="IPR008279">
    <property type="entry name" value="PEP-util_enz_mobile_dom"/>
</dbReference>
<keyword evidence="10 15" id="KW-0418">Kinase</keyword>
<keyword evidence="7 15" id="KW-0808">Transferase</keyword>
<dbReference type="Pfam" id="PF01326">
    <property type="entry name" value="PPDK_N"/>
    <property type="match status" value="1"/>
</dbReference>
<evidence type="ECO:0000256" key="8">
    <source>
        <dbReference type="ARBA" id="ARBA00022723"/>
    </source>
</evidence>
<evidence type="ECO:0000256" key="1">
    <source>
        <dbReference type="ARBA" id="ARBA00001946"/>
    </source>
</evidence>
<comment type="function">
    <text evidence="2 15">Catalyzes the phosphorylation of pyruvate to phosphoenolpyruvate.</text>
</comment>
<dbReference type="Proteomes" id="UP000501452">
    <property type="component" value="Chromosome"/>
</dbReference>
<feature type="domain" description="PEP-utilising enzyme mobile" evidence="16">
    <location>
        <begin position="392"/>
        <end position="462"/>
    </location>
</feature>
<keyword evidence="19" id="KW-0670">Pyruvate</keyword>
<dbReference type="InterPro" id="IPR023151">
    <property type="entry name" value="PEP_util_CS"/>
</dbReference>
<evidence type="ECO:0000256" key="10">
    <source>
        <dbReference type="ARBA" id="ARBA00022777"/>
    </source>
</evidence>
<evidence type="ECO:0000256" key="9">
    <source>
        <dbReference type="ARBA" id="ARBA00022741"/>
    </source>
</evidence>
<evidence type="ECO:0000259" key="18">
    <source>
        <dbReference type="Pfam" id="PF02896"/>
    </source>
</evidence>
<dbReference type="PROSITE" id="PS00742">
    <property type="entry name" value="PEP_ENZYMES_2"/>
    <property type="match status" value="1"/>
</dbReference>
<dbReference type="EC" id="2.7.9.2" evidence="5 15"/>
<evidence type="ECO:0000256" key="7">
    <source>
        <dbReference type="ARBA" id="ARBA00022679"/>
    </source>
</evidence>
<evidence type="ECO:0000256" key="15">
    <source>
        <dbReference type="PIRNR" id="PIRNR000854"/>
    </source>
</evidence>
<feature type="domain" description="PEP-utilising enzyme C-terminal" evidence="18">
    <location>
        <begin position="488"/>
        <end position="792"/>
    </location>
</feature>
<comment type="cofactor">
    <cofactor evidence="1 15">
        <name>Mg(2+)</name>
        <dbReference type="ChEBI" id="CHEBI:18420"/>
    </cofactor>
</comment>
<evidence type="ECO:0000259" key="16">
    <source>
        <dbReference type="Pfam" id="PF00391"/>
    </source>
</evidence>
<gene>
    <name evidence="19" type="primary">ppsA</name>
    <name evidence="19" type="ORF">GBA63_20450</name>
</gene>
<dbReference type="PANTHER" id="PTHR43030:SF1">
    <property type="entry name" value="PHOSPHOENOLPYRUVATE SYNTHASE"/>
    <property type="match status" value="1"/>
</dbReference>
<dbReference type="NCBIfam" id="TIGR01418">
    <property type="entry name" value="PEP_synth"/>
    <property type="match status" value="1"/>
</dbReference>
<dbReference type="SUPFAM" id="SSF52009">
    <property type="entry name" value="Phosphohistidine domain"/>
    <property type="match status" value="1"/>
</dbReference>
<keyword evidence="11 15" id="KW-0067">ATP-binding</keyword>
<organism evidence="19 20">
    <name type="scientific">Rubrobacter tropicus</name>
    <dbReference type="NCBI Taxonomy" id="2653851"/>
    <lineage>
        <taxon>Bacteria</taxon>
        <taxon>Bacillati</taxon>
        <taxon>Actinomycetota</taxon>
        <taxon>Rubrobacteria</taxon>
        <taxon>Rubrobacterales</taxon>
        <taxon>Rubrobacteraceae</taxon>
        <taxon>Rubrobacter</taxon>
    </lineage>
</organism>
<dbReference type="InterPro" id="IPR000121">
    <property type="entry name" value="PEP_util_C"/>
</dbReference>
<feature type="domain" description="Pyruvate phosphate dikinase AMP/ATP-binding" evidence="17">
    <location>
        <begin position="19"/>
        <end position="350"/>
    </location>
</feature>
<comment type="pathway">
    <text evidence="3 15">Carbohydrate biosynthesis; gluconeogenesis.</text>
</comment>
<dbReference type="SUPFAM" id="SSF51621">
    <property type="entry name" value="Phosphoenolpyruvate/pyruvate domain"/>
    <property type="match status" value="1"/>
</dbReference>
<sequence length="810" mass="89114">MLRTRWTRRLGELGIDDVPVVGGKNASLGEMTRELGDLGVRVPDGYAVTADAYRHFLEANGLTGRIRETMAGLDEDDVEDLTRRSREVQNLVLGGAFPDDLKTEIIAGYEELSSRYGAKHTDVAVRSSATAEDLPTASFAGQQESFLNVHGDAQLLESVKKCFASLFTPRAISYRADMGFDHFAVALSVGVQKMVRSDLASSGVIFTLDTESGFRDVVFVTSTWGLGENIVQGRVVPDGFYVHKPTLKEGYRPLIRRRLGTKELKLVYDRSGHRLVENVPTTPEERAALSASDDDVLRLAEWAVAIEDHYGQKHGTKTFMDVEWAKDGITGELFIVQARPETVHGRKEAPTVRLYRIKERSEVLVEGLAVGNAIASGEARILADPSRIRDFRPGEVLVTEITDPDWEPIMKVASAIVTERGGRTSHAAIVARELGIPAILGTTDATRRLHTGQPVTVSCCEGDVGRVYEGILDHEVTEVDPASVVRPRTKIMMNVANPERVFELAQIPNDGVGLARMEFIFAGWVGVHPLALTRFDGLPPKVRLEVQRLTGGQEDKTEFFIDRLAQGIGTIAAAYWPKDVILRFSDFKTNEYAHLLGGDLFEPHEENPMLGWRGASRYYHPDFKEGFLLELKAIKRVRETFGLKNLKVMVPFCRTPEEGKSVLEVMEEGGLVRGEDGLEVYVMAEIPSNVVLARDFADLFDGFSIGSNDLTQLVLGVDRDSERVAPLFDERNGAVKKMCATLIEEAHAVGRKVGICGQAPSDYPDFAAFLVEKGIDSISLSPDAVVPTTLRVLEAEGTGHDAGDGREEQP</sequence>
<dbReference type="FunFam" id="3.30.1490.20:FF:000010">
    <property type="entry name" value="Phosphoenolpyruvate synthase"/>
    <property type="match status" value="1"/>
</dbReference>
<dbReference type="PIRSF" id="PIRSF000854">
    <property type="entry name" value="PEP_synthase"/>
    <property type="match status" value="1"/>
</dbReference>
<dbReference type="GO" id="GO:0005524">
    <property type="term" value="F:ATP binding"/>
    <property type="evidence" value="ECO:0007669"/>
    <property type="project" value="UniProtKB-KW"/>
</dbReference>
<evidence type="ECO:0000256" key="3">
    <source>
        <dbReference type="ARBA" id="ARBA00004742"/>
    </source>
</evidence>
<proteinExistence type="inferred from homology"/>
<dbReference type="InterPro" id="IPR002192">
    <property type="entry name" value="PPDK_AMP/ATP-bd"/>
</dbReference>
<dbReference type="Gene3D" id="3.30.1490.20">
    <property type="entry name" value="ATP-grasp fold, A domain"/>
    <property type="match status" value="1"/>
</dbReference>
<dbReference type="RefSeq" id="WP_166179249.1">
    <property type="nucleotide sequence ID" value="NZ_CP045119.1"/>
</dbReference>
<dbReference type="FunFam" id="3.30.470.20:FF:000017">
    <property type="entry name" value="Phosphoenolpyruvate synthase"/>
    <property type="match status" value="1"/>
</dbReference>
<dbReference type="Gene3D" id="3.50.30.10">
    <property type="entry name" value="Phosphohistidine domain"/>
    <property type="match status" value="1"/>
</dbReference>
<dbReference type="Pfam" id="PF00391">
    <property type="entry name" value="PEP-utilizers"/>
    <property type="match status" value="1"/>
</dbReference>
<dbReference type="PANTHER" id="PTHR43030">
    <property type="entry name" value="PHOSPHOENOLPYRUVATE SYNTHASE"/>
    <property type="match status" value="1"/>
</dbReference>
<accession>A0A6G8QEC3</accession>
<evidence type="ECO:0000256" key="11">
    <source>
        <dbReference type="ARBA" id="ARBA00022840"/>
    </source>
</evidence>
<dbReference type="SUPFAM" id="SSF56059">
    <property type="entry name" value="Glutathione synthetase ATP-binding domain-like"/>
    <property type="match status" value="1"/>
</dbReference>
<evidence type="ECO:0000256" key="4">
    <source>
        <dbReference type="ARBA" id="ARBA00007837"/>
    </source>
</evidence>
<evidence type="ECO:0000313" key="19">
    <source>
        <dbReference type="EMBL" id="QIN84751.1"/>
    </source>
</evidence>
<evidence type="ECO:0000313" key="20">
    <source>
        <dbReference type="Proteomes" id="UP000501452"/>
    </source>
</evidence>
<dbReference type="Gene3D" id="3.30.470.20">
    <property type="entry name" value="ATP-grasp fold, B domain"/>
    <property type="match status" value="1"/>
</dbReference>
<dbReference type="GO" id="GO:0008986">
    <property type="term" value="F:pyruvate, water dikinase activity"/>
    <property type="evidence" value="ECO:0007669"/>
    <property type="project" value="UniProtKB-EC"/>
</dbReference>
<dbReference type="InterPro" id="IPR040442">
    <property type="entry name" value="Pyrv_kinase-like_dom_sf"/>
</dbReference>
<dbReference type="GO" id="GO:0046872">
    <property type="term" value="F:metal ion binding"/>
    <property type="evidence" value="ECO:0007669"/>
    <property type="project" value="UniProtKB-KW"/>
</dbReference>
<dbReference type="InterPro" id="IPR006319">
    <property type="entry name" value="PEP_synth"/>
</dbReference>
<evidence type="ECO:0000256" key="14">
    <source>
        <dbReference type="ARBA" id="ARBA00047700"/>
    </source>
</evidence>
<dbReference type="InterPro" id="IPR013815">
    <property type="entry name" value="ATP_grasp_subdomain_1"/>
</dbReference>
<dbReference type="AlphaFoldDB" id="A0A6G8QEC3"/>
<dbReference type="InterPro" id="IPR018274">
    <property type="entry name" value="PEP_util_AS"/>
</dbReference>
<comment type="similarity">
    <text evidence="4 15">Belongs to the PEP-utilizing enzyme family.</text>
</comment>
<evidence type="ECO:0000256" key="12">
    <source>
        <dbReference type="ARBA" id="ARBA00022842"/>
    </source>
</evidence>
<evidence type="ECO:0000259" key="17">
    <source>
        <dbReference type="Pfam" id="PF01326"/>
    </source>
</evidence>
<dbReference type="InterPro" id="IPR036637">
    <property type="entry name" value="Phosphohistidine_dom_sf"/>
</dbReference>
<dbReference type="InterPro" id="IPR015813">
    <property type="entry name" value="Pyrv/PenolPyrv_kinase-like_dom"/>
</dbReference>
<dbReference type="NCBIfam" id="NF005057">
    <property type="entry name" value="PRK06464.1"/>
    <property type="match status" value="1"/>
</dbReference>
<evidence type="ECO:0000256" key="5">
    <source>
        <dbReference type="ARBA" id="ARBA00011996"/>
    </source>
</evidence>
<evidence type="ECO:0000256" key="13">
    <source>
        <dbReference type="ARBA" id="ARBA00033470"/>
    </source>
</evidence>
<dbReference type="PROSITE" id="PS00370">
    <property type="entry name" value="PEP_ENZYMES_PHOS_SITE"/>
    <property type="match status" value="1"/>
</dbReference>
<keyword evidence="12 15" id="KW-0460">Magnesium</keyword>
<dbReference type="UniPathway" id="UPA00138"/>
<dbReference type="Gene3D" id="3.20.20.60">
    <property type="entry name" value="Phosphoenolpyruvate-binding domains"/>
    <property type="match status" value="1"/>
</dbReference>
<comment type="catalytic activity">
    <reaction evidence="14 15">
        <text>pyruvate + ATP + H2O = phosphoenolpyruvate + AMP + phosphate + 2 H(+)</text>
        <dbReference type="Rhea" id="RHEA:11364"/>
        <dbReference type="ChEBI" id="CHEBI:15361"/>
        <dbReference type="ChEBI" id="CHEBI:15377"/>
        <dbReference type="ChEBI" id="CHEBI:15378"/>
        <dbReference type="ChEBI" id="CHEBI:30616"/>
        <dbReference type="ChEBI" id="CHEBI:43474"/>
        <dbReference type="ChEBI" id="CHEBI:58702"/>
        <dbReference type="ChEBI" id="CHEBI:456215"/>
        <dbReference type="EC" id="2.7.9.2"/>
    </reaction>
</comment>
<keyword evidence="8 15" id="KW-0479">Metal-binding</keyword>
<dbReference type="GO" id="GO:0006094">
    <property type="term" value="P:gluconeogenesis"/>
    <property type="evidence" value="ECO:0007669"/>
    <property type="project" value="UniProtKB-UniPathway"/>
</dbReference>